<feature type="transmembrane region" description="Helical" evidence="7">
    <location>
        <begin position="149"/>
        <end position="169"/>
    </location>
</feature>
<evidence type="ECO:0000256" key="4">
    <source>
        <dbReference type="ARBA" id="ARBA00022692"/>
    </source>
</evidence>
<keyword evidence="5 7" id="KW-1133">Transmembrane helix</keyword>
<dbReference type="EMBL" id="JAVDWA010000001">
    <property type="protein sequence ID" value="MDR7071094.1"/>
    <property type="molecule type" value="Genomic_DNA"/>
</dbReference>
<dbReference type="Gene3D" id="1.20.1250.20">
    <property type="entry name" value="MFS general substrate transporter like domains"/>
    <property type="match status" value="1"/>
</dbReference>
<evidence type="ECO:0000256" key="2">
    <source>
        <dbReference type="ARBA" id="ARBA00022448"/>
    </source>
</evidence>
<feature type="transmembrane region" description="Helical" evidence="7">
    <location>
        <begin position="310"/>
        <end position="335"/>
    </location>
</feature>
<name>A0ABU1TV62_9BACL</name>
<dbReference type="PANTHER" id="PTHR23513:SF6">
    <property type="entry name" value="MAJOR FACILITATOR SUPERFAMILY ASSOCIATED DOMAIN-CONTAINING PROTEIN"/>
    <property type="match status" value="1"/>
</dbReference>
<keyword evidence="6 7" id="KW-0472">Membrane</keyword>
<feature type="transmembrane region" description="Helical" evidence="7">
    <location>
        <begin position="287"/>
        <end position="304"/>
    </location>
</feature>
<organism evidence="8 9">
    <name type="scientific">Fictibacillus barbaricus</name>
    <dbReference type="NCBI Taxonomy" id="182136"/>
    <lineage>
        <taxon>Bacteria</taxon>
        <taxon>Bacillati</taxon>
        <taxon>Bacillota</taxon>
        <taxon>Bacilli</taxon>
        <taxon>Bacillales</taxon>
        <taxon>Fictibacillaceae</taxon>
        <taxon>Fictibacillus</taxon>
    </lineage>
</organism>
<dbReference type="Pfam" id="PF05977">
    <property type="entry name" value="MFS_3"/>
    <property type="match status" value="1"/>
</dbReference>
<feature type="transmembrane region" description="Helical" evidence="7">
    <location>
        <begin position="79"/>
        <end position="96"/>
    </location>
</feature>
<reference evidence="8 9" key="1">
    <citation type="submission" date="2023-07" db="EMBL/GenBank/DDBJ databases">
        <title>Sorghum-associated microbial communities from plants grown in Nebraska, USA.</title>
        <authorList>
            <person name="Schachtman D."/>
        </authorList>
    </citation>
    <scope>NUCLEOTIDE SEQUENCE [LARGE SCALE GENOMIC DNA]</scope>
    <source>
        <strain evidence="8 9">BE211</strain>
    </source>
</reference>
<dbReference type="CDD" id="cd06173">
    <property type="entry name" value="MFS_MefA_like"/>
    <property type="match status" value="1"/>
</dbReference>
<dbReference type="RefSeq" id="WP_310255450.1">
    <property type="nucleotide sequence ID" value="NZ_JAVDWA010000001.1"/>
</dbReference>
<feature type="transmembrane region" description="Helical" evidence="7">
    <location>
        <begin position="12"/>
        <end position="38"/>
    </location>
</feature>
<dbReference type="SUPFAM" id="SSF103473">
    <property type="entry name" value="MFS general substrate transporter"/>
    <property type="match status" value="1"/>
</dbReference>
<sequence length="411" mass="44797">MSFIKILRIPHLSILWLSQLLSAIGDHLYVIAITWIAVKELGASAAYVIGAGTFSALFFGIAGGIYADRWNRHKTMITADFLRAFLVGLLPFLHWYSEIELWHLVTISVVVSGLGTFFNPALQASLPAICKDSITLQQTNALMDTTHRFARIFGPGLTGVFLTVFPLAQFFTLDAFTFVLSALALLLIRHAFSINENKESLITAKSTPLIDFMKASTLLKNHKILLWALISLSLVNLCWGVVYMVGVPLFTEQILKENVGAFGLIGGAYGIGNILSLFMVGSLKRNIRFMYAGHVILGIGFLVIASADSIWIAVAGAIIAAFGSPLGDIMLLTMIQTDFPTEHIGKIYSFRALLGGLGLSLGALIASFTYSYFPIPIVMAFFSGVILLIGFTGLIKLRQSNPIKTIPSRSL</sequence>
<evidence type="ECO:0000313" key="9">
    <source>
        <dbReference type="Proteomes" id="UP001258181"/>
    </source>
</evidence>
<evidence type="ECO:0000256" key="5">
    <source>
        <dbReference type="ARBA" id="ARBA00022989"/>
    </source>
</evidence>
<dbReference type="InterPro" id="IPR010290">
    <property type="entry name" value="TM_effector"/>
</dbReference>
<proteinExistence type="predicted"/>
<gene>
    <name evidence="8" type="ORF">J2X07_000069</name>
</gene>
<dbReference type="PANTHER" id="PTHR23513">
    <property type="entry name" value="INTEGRAL MEMBRANE EFFLUX PROTEIN-RELATED"/>
    <property type="match status" value="1"/>
</dbReference>
<comment type="subcellular location">
    <subcellularLocation>
        <location evidence="1">Cell membrane</location>
        <topology evidence="1">Multi-pass membrane protein</topology>
    </subcellularLocation>
</comment>
<keyword evidence="2" id="KW-0813">Transport</keyword>
<feature type="transmembrane region" description="Helical" evidence="7">
    <location>
        <begin position="372"/>
        <end position="395"/>
    </location>
</feature>
<evidence type="ECO:0000256" key="6">
    <source>
        <dbReference type="ARBA" id="ARBA00023136"/>
    </source>
</evidence>
<feature type="transmembrane region" description="Helical" evidence="7">
    <location>
        <begin position="347"/>
        <end position="366"/>
    </location>
</feature>
<keyword evidence="9" id="KW-1185">Reference proteome</keyword>
<feature type="transmembrane region" description="Helical" evidence="7">
    <location>
        <begin position="224"/>
        <end position="247"/>
    </location>
</feature>
<evidence type="ECO:0000256" key="1">
    <source>
        <dbReference type="ARBA" id="ARBA00004651"/>
    </source>
</evidence>
<feature type="transmembrane region" description="Helical" evidence="7">
    <location>
        <begin position="44"/>
        <end position="67"/>
    </location>
</feature>
<dbReference type="InterPro" id="IPR036259">
    <property type="entry name" value="MFS_trans_sf"/>
</dbReference>
<dbReference type="Proteomes" id="UP001258181">
    <property type="component" value="Unassembled WGS sequence"/>
</dbReference>
<evidence type="ECO:0000256" key="7">
    <source>
        <dbReference type="SAM" id="Phobius"/>
    </source>
</evidence>
<accession>A0ABU1TV62</accession>
<feature type="transmembrane region" description="Helical" evidence="7">
    <location>
        <begin position="102"/>
        <end position="122"/>
    </location>
</feature>
<comment type="caution">
    <text evidence="8">The sequence shown here is derived from an EMBL/GenBank/DDBJ whole genome shotgun (WGS) entry which is preliminary data.</text>
</comment>
<protein>
    <submittedName>
        <fullName evidence="8">MFS family permease</fullName>
    </submittedName>
</protein>
<keyword evidence="3" id="KW-1003">Cell membrane</keyword>
<evidence type="ECO:0000313" key="8">
    <source>
        <dbReference type="EMBL" id="MDR7071094.1"/>
    </source>
</evidence>
<feature type="transmembrane region" description="Helical" evidence="7">
    <location>
        <begin position="175"/>
        <end position="192"/>
    </location>
</feature>
<keyword evidence="4 7" id="KW-0812">Transmembrane</keyword>
<evidence type="ECO:0000256" key="3">
    <source>
        <dbReference type="ARBA" id="ARBA00022475"/>
    </source>
</evidence>
<feature type="transmembrane region" description="Helical" evidence="7">
    <location>
        <begin position="259"/>
        <end position="280"/>
    </location>
</feature>